<dbReference type="Proteomes" id="UP001356704">
    <property type="component" value="Unassembled WGS sequence"/>
</dbReference>
<dbReference type="InterPro" id="IPR057253">
    <property type="entry name" value="CoiA-like_N"/>
</dbReference>
<protein>
    <submittedName>
        <fullName evidence="2">Competence protein CoiA family protein</fullName>
    </submittedName>
</protein>
<sequence length="342" mass="40984">MSKGIKIQTAIKNGKTISIYDSEDRSYFDDCFCPDENCNSPLVAKKGNIRTHHFAHKSNSPSCYGLETALHLRTKEILQKIGYLDTPKYSLNLDILYYALQDEISKIEREYDFNIYKNILAKNKIEFYPLNEYFNKFNGRYEWVDFTVVESKRINLNNYTILSEKLEGSIVPDITLVDKQSTEKIYIEVGVTHLVDEHKRKKIEEKDFTVLEIDLSGYYKNFDTPEKHIEQYFLRNQFQEYITKRWINIQKIGNFINSKKNEIIEEFTKVLIEIKKIFEMDVLCEFKEEFRRNGEVIYIDRKEFLRRHRYELEHVEILELLNCPDIFDFFVKKAYELYSQKN</sequence>
<organism evidence="2 3">
    <name type="scientific">Winogradskyella poriferorum</name>
    <dbReference type="NCBI Taxonomy" id="307627"/>
    <lineage>
        <taxon>Bacteria</taxon>
        <taxon>Pseudomonadati</taxon>
        <taxon>Bacteroidota</taxon>
        <taxon>Flavobacteriia</taxon>
        <taxon>Flavobacteriales</taxon>
        <taxon>Flavobacteriaceae</taxon>
        <taxon>Winogradskyella</taxon>
    </lineage>
</organism>
<feature type="domain" description="Competence protein CoiA-like N-terminal" evidence="1">
    <location>
        <begin position="31"/>
        <end position="60"/>
    </location>
</feature>
<comment type="caution">
    <text evidence="2">The sequence shown here is derived from an EMBL/GenBank/DDBJ whole genome shotgun (WGS) entry which is preliminary data.</text>
</comment>
<accession>A0ABU7W1J7</accession>
<keyword evidence="3" id="KW-1185">Reference proteome</keyword>
<dbReference type="EMBL" id="JAZHOU010000001">
    <property type="protein sequence ID" value="MEF3077847.1"/>
    <property type="molecule type" value="Genomic_DNA"/>
</dbReference>
<name>A0ABU7W1J7_9FLAO</name>
<evidence type="ECO:0000313" key="2">
    <source>
        <dbReference type="EMBL" id="MEF3077847.1"/>
    </source>
</evidence>
<dbReference type="Pfam" id="PF25164">
    <property type="entry name" value="CoiA_N"/>
    <property type="match status" value="1"/>
</dbReference>
<proteinExistence type="predicted"/>
<evidence type="ECO:0000259" key="1">
    <source>
        <dbReference type="Pfam" id="PF25164"/>
    </source>
</evidence>
<evidence type="ECO:0000313" key="3">
    <source>
        <dbReference type="Proteomes" id="UP001356704"/>
    </source>
</evidence>
<reference evidence="2 3" key="1">
    <citation type="submission" date="2024-02" db="EMBL/GenBank/DDBJ databases">
        <title>Winogradskyella poriferorum JCM 12885.</title>
        <authorList>
            <person name="Zhang D.-F."/>
            <person name="Fu Z.-Y."/>
        </authorList>
    </citation>
    <scope>NUCLEOTIDE SEQUENCE [LARGE SCALE GENOMIC DNA]</scope>
    <source>
        <strain evidence="2 3">JCM 12885</strain>
    </source>
</reference>
<gene>
    <name evidence="2" type="ORF">V1468_02420</name>
</gene>
<dbReference type="RefSeq" id="WP_331808662.1">
    <property type="nucleotide sequence ID" value="NZ_JAZHOU010000001.1"/>
</dbReference>